<evidence type="ECO:0000256" key="4">
    <source>
        <dbReference type="ARBA" id="ARBA00023002"/>
    </source>
</evidence>
<keyword evidence="8" id="KW-1185">Reference proteome</keyword>
<dbReference type="SUPFAM" id="SSF55424">
    <property type="entry name" value="FAD/NAD-linked reductases, dimerisation (C-terminal) domain"/>
    <property type="match status" value="1"/>
</dbReference>
<evidence type="ECO:0000256" key="3">
    <source>
        <dbReference type="ARBA" id="ARBA00022827"/>
    </source>
</evidence>
<dbReference type="Gene3D" id="3.50.50.60">
    <property type="entry name" value="FAD/NAD(P)-binding domain"/>
    <property type="match status" value="2"/>
</dbReference>
<organism evidence="7 8">
    <name type="scientific">Mycolicibacter acidiphilus</name>
    <dbReference type="NCBI Taxonomy" id="2835306"/>
    <lineage>
        <taxon>Bacteria</taxon>
        <taxon>Bacillati</taxon>
        <taxon>Actinomycetota</taxon>
        <taxon>Actinomycetes</taxon>
        <taxon>Mycobacteriales</taxon>
        <taxon>Mycobacteriaceae</taxon>
        <taxon>Mycolicibacter</taxon>
    </lineage>
</organism>
<sequence>MTAVVIVGGGLAGAITVEKLRDRGFDGRITLFAAEPHLPYDRVPLSKDFLAAKTSAVAVGYAEAGRRLGLPAITVHDADWYSGQGVEVRVGTRVTVLDPAGHRVTLADGSGVGYDRLVLATGARARRLPIPGADAAGVHYLRTADDAAALDAVLRTGSSLVVIGAGWIGLEVAASARARGVDVTVLGRSALPLPSLGPEVGQIFADLHWGHGVDLRLSAAVVSIRTAGGVATGVELGDGSVVAADTVLIAVGAQPNVELACEAGLTVADGGVAVDAALRSSAPDVFAVGDVAAAEHPLLGARLAGGHWAEALKQPAVVAAGILGQQAQYADLPYFFTDQYELGMEYVGYAPDYARVVFQGDVDSGAYLVFWLAADDRVLAGMTVNVMGRIGEIKELIRSGGVLQS</sequence>
<dbReference type="Pfam" id="PF14759">
    <property type="entry name" value="Reductase_C"/>
    <property type="match status" value="1"/>
</dbReference>
<evidence type="ECO:0000313" key="8">
    <source>
        <dbReference type="Proteomes" id="UP001519535"/>
    </source>
</evidence>
<dbReference type="SUPFAM" id="SSF51905">
    <property type="entry name" value="FAD/NAD(P)-binding domain"/>
    <property type="match status" value="2"/>
</dbReference>
<dbReference type="PANTHER" id="PTHR43557">
    <property type="entry name" value="APOPTOSIS-INDUCING FACTOR 1"/>
    <property type="match status" value="1"/>
</dbReference>
<evidence type="ECO:0000256" key="1">
    <source>
        <dbReference type="ARBA" id="ARBA00001974"/>
    </source>
</evidence>
<evidence type="ECO:0000259" key="6">
    <source>
        <dbReference type="Pfam" id="PF14759"/>
    </source>
</evidence>
<keyword evidence="4" id="KW-0560">Oxidoreductase</keyword>
<dbReference type="EMBL" id="JAHCLR010000005">
    <property type="protein sequence ID" value="MBS9532845.1"/>
    <property type="molecule type" value="Genomic_DNA"/>
</dbReference>
<dbReference type="PANTHER" id="PTHR43557:SF2">
    <property type="entry name" value="RIESKE DOMAIN-CONTAINING PROTEIN-RELATED"/>
    <property type="match status" value="1"/>
</dbReference>
<dbReference type="Pfam" id="PF07992">
    <property type="entry name" value="Pyr_redox_2"/>
    <property type="match status" value="1"/>
</dbReference>
<accession>A0ABS5REY4</accession>
<gene>
    <name evidence="7" type="ORF">KIH27_04490</name>
</gene>
<dbReference type="InterPro" id="IPR050446">
    <property type="entry name" value="FAD-oxidoreductase/Apoptosis"/>
</dbReference>
<keyword evidence="2" id="KW-0285">Flavoprotein</keyword>
<dbReference type="RefSeq" id="WP_214091731.1">
    <property type="nucleotide sequence ID" value="NZ_JAHCLR010000005.1"/>
</dbReference>
<protein>
    <submittedName>
        <fullName evidence="7">FAD-dependent oxidoreductase</fullName>
    </submittedName>
</protein>
<comment type="cofactor">
    <cofactor evidence="1">
        <name>FAD</name>
        <dbReference type="ChEBI" id="CHEBI:57692"/>
    </cofactor>
</comment>
<proteinExistence type="predicted"/>
<dbReference type="Gene3D" id="3.30.390.30">
    <property type="match status" value="1"/>
</dbReference>
<dbReference type="InterPro" id="IPR028202">
    <property type="entry name" value="Reductase_C"/>
</dbReference>
<dbReference type="PRINTS" id="PR00368">
    <property type="entry name" value="FADPNR"/>
</dbReference>
<name>A0ABS5REY4_9MYCO</name>
<keyword evidence="3" id="KW-0274">FAD</keyword>
<reference evidence="7 8" key="1">
    <citation type="submission" date="2021-05" db="EMBL/GenBank/DDBJ databases">
        <title>Mycobacterium acidophilum sp. nov., an extremely acid-tolerant member of the genus Mycobacterium.</title>
        <authorList>
            <person name="Xia J."/>
        </authorList>
    </citation>
    <scope>NUCLEOTIDE SEQUENCE [LARGE SCALE GENOMIC DNA]</scope>
    <source>
        <strain evidence="7 8">M1</strain>
    </source>
</reference>
<dbReference type="Proteomes" id="UP001519535">
    <property type="component" value="Unassembled WGS sequence"/>
</dbReference>
<feature type="domain" description="FAD/NAD(P)-binding" evidence="5">
    <location>
        <begin position="3"/>
        <end position="302"/>
    </location>
</feature>
<feature type="domain" description="Reductase C-terminal" evidence="6">
    <location>
        <begin position="334"/>
        <end position="401"/>
    </location>
</feature>
<comment type="caution">
    <text evidence="7">The sequence shown here is derived from an EMBL/GenBank/DDBJ whole genome shotgun (WGS) entry which is preliminary data.</text>
</comment>
<dbReference type="InterPro" id="IPR023753">
    <property type="entry name" value="FAD/NAD-binding_dom"/>
</dbReference>
<dbReference type="PRINTS" id="PR00411">
    <property type="entry name" value="PNDRDTASEI"/>
</dbReference>
<evidence type="ECO:0000256" key="2">
    <source>
        <dbReference type="ARBA" id="ARBA00022630"/>
    </source>
</evidence>
<dbReference type="InterPro" id="IPR016156">
    <property type="entry name" value="FAD/NAD-linked_Rdtase_dimer_sf"/>
</dbReference>
<dbReference type="InterPro" id="IPR036188">
    <property type="entry name" value="FAD/NAD-bd_sf"/>
</dbReference>
<evidence type="ECO:0000259" key="5">
    <source>
        <dbReference type="Pfam" id="PF07992"/>
    </source>
</evidence>
<evidence type="ECO:0000313" key="7">
    <source>
        <dbReference type="EMBL" id="MBS9532845.1"/>
    </source>
</evidence>